<dbReference type="RefSeq" id="WP_027895380.1">
    <property type="nucleotide sequence ID" value="NZ_CABMON010000003.1"/>
</dbReference>
<evidence type="ECO:0000313" key="2">
    <source>
        <dbReference type="Proteomes" id="UP000238358"/>
    </source>
</evidence>
<evidence type="ECO:0000313" key="1">
    <source>
        <dbReference type="EMBL" id="AVO27157.1"/>
    </source>
</evidence>
<sequence>MSRRNRPAVPDDSSRDLKRQEGIFLSTFALMLLVLVSSYLPLPLIVPIVLAVVLVTWTIAMYVKFHDFYKMRDRGQRTWCVTISMYASLILTLACAWYFTKDAPLTDEYALVFLFGFMFFTYMVYRTLSPTMVVGNRRVRYK</sequence>
<dbReference type="EMBL" id="CP027569">
    <property type="protein sequence ID" value="AVO27157.1"/>
    <property type="molecule type" value="Genomic_DNA"/>
</dbReference>
<dbReference type="OrthoDB" id="1624992at2"/>
<dbReference type="Proteomes" id="UP000238358">
    <property type="component" value="Chromosome"/>
</dbReference>
<reference evidence="1 2" key="1">
    <citation type="journal article" date="2018" name="Genome Announc.">
        <title>Complete genomes of two Megasphaera elsdenii strains, NCIMB 702410 and ATCC 25940.</title>
        <authorList>
            <person name="Hatmaker E.A."/>
            <person name="O'Dell K."/>
            <person name="Riley L.A."/>
            <person name="Klingeman D.M."/>
            <person name="Guss A.M."/>
        </authorList>
    </citation>
    <scope>NUCLEOTIDE SEQUENCE [LARGE SCALE GENOMIC DNA]</scope>
    <source>
        <strain evidence="1 2">NCIMB702410</strain>
    </source>
</reference>
<proteinExistence type="predicted"/>
<accession>A0A269TGN2</accession>
<protein>
    <submittedName>
        <fullName evidence="1">Uncharacterized protein</fullName>
    </submittedName>
</protein>
<organism evidence="1 2">
    <name type="scientific">Megasphaera elsdenii</name>
    <dbReference type="NCBI Taxonomy" id="907"/>
    <lineage>
        <taxon>Bacteria</taxon>
        <taxon>Bacillati</taxon>
        <taxon>Bacillota</taxon>
        <taxon>Negativicutes</taxon>
        <taxon>Veillonellales</taxon>
        <taxon>Veillonellaceae</taxon>
        <taxon>Megasphaera</taxon>
    </lineage>
</organism>
<name>A0A269TGN2_MEGEL</name>
<gene>
    <name evidence="1" type="ORF">C6Y28_05835</name>
</gene>
<dbReference type="AlphaFoldDB" id="A0A269TGN2"/>